<sequence length="252" mass="27422">MGPVCARCVRRPPALLALLALPLLLPWFLTWGASSAWKGETCRRWVEGDTVPADTFLCPEESDGAGAFFCCGTCARSYCCASLGERLDQRPCFREDRQGAPQPSPDVAAASEWPGELMYAVLPLVLIVIMGTGIFALAYCNAFRHCRRFCKRREPPPPVVPIAALFSVERPPRPAHPDVSLPHPSRGMFVLPYSEEDAPSDSSAPPPYPGYPVVKFHRPGLLEDGAASLSSQSTLPDKTVLRSALESQQDSP</sequence>
<dbReference type="Proteomes" id="UP000827872">
    <property type="component" value="Linkage Group LG13"/>
</dbReference>
<name>A0ACB8FWW2_9SAUR</name>
<evidence type="ECO:0000313" key="1">
    <source>
        <dbReference type="EMBL" id="KAH8011567.1"/>
    </source>
</evidence>
<gene>
    <name evidence="1" type="ORF">K3G42_002104</name>
</gene>
<proteinExistence type="predicted"/>
<organism evidence="1 2">
    <name type="scientific">Sphaerodactylus townsendi</name>
    <dbReference type="NCBI Taxonomy" id="933632"/>
    <lineage>
        <taxon>Eukaryota</taxon>
        <taxon>Metazoa</taxon>
        <taxon>Chordata</taxon>
        <taxon>Craniata</taxon>
        <taxon>Vertebrata</taxon>
        <taxon>Euteleostomi</taxon>
        <taxon>Lepidosauria</taxon>
        <taxon>Squamata</taxon>
        <taxon>Bifurcata</taxon>
        <taxon>Gekkota</taxon>
        <taxon>Sphaerodactylidae</taxon>
        <taxon>Sphaerodactylus</taxon>
    </lineage>
</organism>
<evidence type="ECO:0000313" key="2">
    <source>
        <dbReference type="Proteomes" id="UP000827872"/>
    </source>
</evidence>
<keyword evidence="2" id="KW-1185">Reference proteome</keyword>
<dbReference type="EMBL" id="CM037626">
    <property type="protein sequence ID" value="KAH8011567.1"/>
    <property type="molecule type" value="Genomic_DNA"/>
</dbReference>
<accession>A0ACB8FWW2</accession>
<comment type="caution">
    <text evidence="1">The sequence shown here is derived from an EMBL/GenBank/DDBJ whole genome shotgun (WGS) entry which is preliminary data.</text>
</comment>
<protein>
    <submittedName>
        <fullName evidence="1">Uncharacterized protein</fullName>
    </submittedName>
</protein>
<reference evidence="1" key="1">
    <citation type="submission" date="2021-08" db="EMBL/GenBank/DDBJ databases">
        <title>The first chromosome-level gecko genome reveals the dynamic sex chromosomes of Neotropical dwarf geckos (Sphaerodactylidae: Sphaerodactylus).</title>
        <authorList>
            <person name="Pinto B.J."/>
            <person name="Keating S.E."/>
            <person name="Gamble T."/>
        </authorList>
    </citation>
    <scope>NUCLEOTIDE SEQUENCE</scope>
    <source>
        <strain evidence="1">TG3544</strain>
    </source>
</reference>